<name>Q98EB8_RHILO</name>
<reference evidence="1 2" key="1">
    <citation type="journal article" date="2000" name="DNA Res.">
        <title>Complete genome structure of the nitrogen-fixing symbiotic bacterium Mesorhizobium loti.</title>
        <authorList>
            <person name="Kaneko T."/>
            <person name="Nakamura Y."/>
            <person name="Sato S."/>
            <person name="Asamizu E."/>
            <person name="Kato T."/>
            <person name="Sasamoto S."/>
            <person name="Watanabe A."/>
            <person name="Idesawa K."/>
            <person name="Ishikawa A."/>
            <person name="Kawashima K."/>
            <person name="Kimura T."/>
            <person name="Kishida Y."/>
            <person name="Kiyokawa C."/>
            <person name="Kohara M."/>
            <person name="Matsumoto M."/>
            <person name="Matsuno A."/>
            <person name="Mochizuki Y."/>
            <person name="Nakayama S."/>
            <person name="Nakazaki N."/>
            <person name="Shimpo S."/>
            <person name="Sugimoto M."/>
            <person name="Takeuchi C."/>
            <person name="Yamada M."/>
            <person name="Tabata S."/>
        </authorList>
    </citation>
    <scope>NUCLEOTIDE SEQUENCE [LARGE SCALE GENOMIC DNA]</scope>
    <source>
        <strain evidence="2">LMG 29417 / CECT 9101 / MAFF 303099</strain>
    </source>
</reference>
<evidence type="ECO:0000313" key="1">
    <source>
        <dbReference type="EMBL" id="BAB51002.1"/>
    </source>
</evidence>
<organism evidence="1 2">
    <name type="scientific">Mesorhizobium japonicum (strain LMG 29417 / CECT 9101 / MAFF 303099)</name>
    <name type="common">Mesorhizobium loti (strain MAFF 303099)</name>
    <dbReference type="NCBI Taxonomy" id="266835"/>
    <lineage>
        <taxon>Bacteria</taxon>
        <taxon>Pseudomonadati</taxon>
        <taxon>Pseudomonadota</taxon>
        <taxon>Alphaproteobacteria</taxon>
        <taxon>Hyphomicrobiales</taxon>
        <taxon>Phyllobacteriaceae</taxon>
        <taxon>Mesorhizobium</taxon>
    </lineage>
</organism>
<sequence>MRGALGLCCYACRSPKTEITFGRHALAGDLDIGAEWRRLGRILVMHEEVALVFPGRQSIERQVGLEEEFAVVRAGSDLHAADLLEGAQSFARVGKHGEVDGKRDLAVAEAVRAIAIADRFHIEHDLLAWLVDVIGTLAVDAEAAGRIDLFDILHGERHRLPQGLLGAAEFLQRAGSVTCLQRLFGIGGEIRDFTRESRRHRNCQHHQRCKDRFHLHSLFCWADHRRK</sequence>
<dbReference type="EMBL" id="BA000012">
    <property type="protein sequence ID" value="BAB51002.1"/>
    <property type="molecule type" value="Genomic_DNA"/>
</dbReference>
<accession>Q98EB8</accession>
<proteinExistence type="predicted"/>
<dbReference type="AlphaFoldDB" id="Q98EB8"/>
<dbReference type="KEGG" id="mlo:mll4316"/>
<protein>
    <submittedName>
        <fullName evidence="1">Mll4316 protein</fullName>
    </submittedName>
</protein>
<dbReference type="HOGENOM" id="CLU_1218950_0_0_5"/>
<gene>
    <name evidence="1" type="ordered locus">mll4316</name>
</gene>
<dbReference type="Proteomes" id="UP000000552">
    <property type="component" value="Chromosome"/>
</dbReference>
<evidence type="ECO:0000313" key="2">
    <source>
        <dbReference type="Proteomes" id="UP000000552"/>
    </source>
</evidence>